<organism evidence="2 3">
    <name type="scientific">Eschrichtius robustus</name>
    <name type="common">California gray whale</name>
    <name type="synonym">Eschrichtius gibbosus</name>
    <dbReference type="NCBI Taxonomy" id="9764"/>
    <lineage>
        <taxon>Eukaryota</taxon>
        <taxon>Metazoa</taxon>
        <taxon>Chordata</taxon>
        <taxon>Craniata</taxon>
        <taxon>Vertebrata</taxon>
        <taxon>Euteleostomi</taxon>
        <taxon>Mammalia</taxon>
        <taxon>Eutheria</taxon>
        <taxon>Laurasiatheria</taxon>
        <taxon>Artiodactyla</taxon>
        <taxon>Whippomorpha</taxon>
        <taxon>Cetacea</taxon>
        <taxon>Mysticeti</taxon>
        <taxon>Eschrichtiidae</taxon>
        <taxon>Eschrichtius</taxon>
    </lineage>
</organism>
<accession>A0AB34HF45</accession>
<sequence length="153" mass="15632">MTSEIALENGEQAAQREVSGGRASEASSATPHHVHYRLNQSSATLSVEKLSSTKPGPWCQKGSRSGAFFSGKDTAERSFCADFSASGAFAVAEDGVRSPATTLLGPGPTGRSLREDCPPLAAVGAAPLRVRGAGRAAFPPGLACAGRMVILGC</sequence>
<evidence type="ECO:0000313" key="2">
    <source>
        <dbReference type="EMBL" id="KAJ8789651.1"/>
    </source>
</evidence>
<dbReference type="Proteomes" id="UP001159641">
    <property type="component" value="Unassembled WGS sequence"/>
</dbReference>
<evidence type="ECO:0000313" key="3">
    <source>
        <dbReference type="Proteomes" id="UP001159641"/>
    </source>
</evidence>
<keyword evidence="3" id="KW-1185">Reference proteome</keyword>
<feature type="region of interest" description="Disordered" evidence="1">
    <location>
        <begin position="1"/>
        <end position="36"/>
    </location>
</feature>
<proteinExistence type="predicted"/>
<protein>
    <submittedName>
        <fullName evidence="2">Uncharacterized protein</fullName>
    </submittedName>
</protein>
<reference evidence="2 3" key="1">
    <citation type="submission" date="2022-11" db="EMBL/GenBank/DDBJ databases">
        <title>Whole genome sequence of Eschrichtius robustus ER-17-0199.</title>
        <authorList>
            <person name="Bruniche-Olsen A."/>
            <person name="Black A.N."/>
            <person name="Fields C.J."/>
            <person name="Walden K."/>
            <person name="Dewoody J.A."/>
        </authorList>
    </citation>
    <scope>NUCLEOTIDE SEQUENCE [LARGE SCALE GENOMIC DNA]</scope>
    <source>
        <strain evidence="2">ER-17-0199</strain>
        <tissue evidence="2">Blubber</tissue>
    </source>
</reference>
<dbReference type="AlphaFoldDB" id="A0AB34HF45"/>
<name>A0AB34HF45_ESCRO</name>
<dbReference type="EMBL" id="JAIQCJ010001416">
    <property type="protein sequence ID" value="KAJ8789651.1"/>
    <property type="molecule type" value="Genomic_DNA"/>
</dbReference>
<comment type="caution">
    <text evidence="2">The sequence shown here is derived from an EMBL/GenBank/DDBJ whole genome shotgun (WGS) entry which is preliminary data.</text>
</comment>
<evidence type="ECO:0000256" key="1">
    <source>
        <dbReference type="SAM" id="MobiDB-lite"/>
    </source>
</evidence>
<gene>
    <name evidence="2" type="ORF">J1605_004888</name>
</gene>